<evidence type="ECO:0000256" key="9">
    <source>
        <dbReference type="ARBA" id="ARBA00023128"/>
    </source>
</evidence>
<evidence type="ECO:0000256" key="7">
    <source>
        <dbReference type="ARBA" id="ARBA00022982"/>
    </source>
</evidence>
<reference evidence="12 13" key="1">
    <citation type="journal article" date="2018" name="Mol. Plant">
        <title>The genome of Artemisia annua provides insight into the evolution of Asteraceae family and artemisinin biosynthesis.</title>
        <authorList>
            <person name="Shen Q."/>
            <person name="Zhang L."/>
            <person name="Liao Z."/>
            <person name="Wang S."/>
            <person name="Yan T."/>
            <person name="Shi P."/>
            <person name="Liu M."/>
            <person name="Fu X."/>
            <person name="Pan Q."/>
            <person name="Wang Y."/>
            <person name="Lv Z."/>
            <person name="Lu X."/>
            <person name="Zhang F."/>
            <person name="Jiang W."/>
            <person name="Ma Y."/>
            <person name="Chen M."/>
            <person name="Hao X."/>
            <person name="Li L."/>
            <person name="Tang Y."/>
            <person name="Lv G."/>
            <person name="Zhou Y."/>
            <person name="Sun X."/>
            <person name="Brodelius P.E."/>
            <person name="Rose J.K.C."/>
            <person name="Tang K."/>
        </authorList>
    </citation>
    <scope>NUCLEOTIDE SEQUENCE [LARGE SCALE GENOMIC DNA]</scope>
    <source>
        <strain evidence="13">cv. Huhao1</strain>
        <tissue evidence="12">Leaf</tissue>
    </source>
</reference>
<evidence type="ECO:0000256" key="4">
    <source>
        <dbReference type="ARBA" id="ARBA00022660"/>
    </source>
</evidence>
<gene>
    <name evidence="12" type="ORF">CTI12_AA413430</name>
</gene>
<dbReference type="OrthoDB" id="1841852at2759"/>
<dbReference type="GO" id="GO:0006122">
    <property type="term" value="P:mitochondrial electron transport, ubiquinol to cytochrome c"/>
    <property type="evidence" value="ECO:0007669"/>
    <property type="project" value="InterPro"/>
</dbReference>
<keyword evidence="3" id="KW-0813">Transport</keyword>
<feature type="compositionally biased region" description="Basic and acidic residues" evidence="11">
    <location>
        <begin position="209"/>
        <end position="219"/>
    </location>
</feature>
<evidence type="ECO:0000256" key="10">
    <source>
        <dbReference type="ARBA" id="ARBA00023136"/>
    </source>
</evidence>
<dbReference type="EMBL" id="PKPP01007813">
    <property type="protein sequence ID" value="PWA52370.1"/>
    <property type="molecule type" value="Genomic_DNA"/>
</dbReference>
<dbReference type="InterPro" id="IPR020101">
    <property type="entry name" value="Cyt_b-c1_8-plants"/>
</dbReference>
<sequence length="248" mass="28602">MGKVPVKIKSVVYALSPFQQKVMPGLFKELMHKATHKVTENWLNTILLVGPVVGTYTHFGFVYTLHISIREKATGDLMAEETTTNSYEEARKQQLLENKKRLEELGILKISRNLSELSKSKKFKQREVKPKIRNAEIVEPRRSTRARNPIITYPSYVVWRRRQGRGRKWVLTNAIPRPKFKKRLRPETTLDSPAENDKTPPAKSNSQAEKTKQSKEKTSTSKSNSQDKNTKKSEEIVTGTRRSTRLRN</sequence>
<keyword evidence="9" id="KW-0496">Mitochondrion</keyword>
<evidence type="ECO:0000256" key="6">
    <source>
        <dbReference type="ARBA" id="ARBA00022792"/>
    </source>
</evidence>
<keyword evidence="4" id="KW-0679">Respiratory chain</keyword>
<evidence type="ECO:0000256" key="5">
    <source>
        <dbReference type="ARBA" id="ARBA00022692"/>
    </source>
</evidence>
<proteinExistence type="inferred from homology"/>
<dbReference type="Pfam" id="PF10890">
    <property type="entry name" value="Cyt_b-c1_8"/>
    <property type="match status" value="1"/>
</dbReference>
<dbReference type="GO" id="GO:0003677">
    <property type="term" value="F:DNA binding"/>
    <property type="evidence" value="ECO:0007669"/>
    <property type="project" value="UniProtKB-KW"/>
</dbReference>
<dbReference type="InterPro" id="IPR036642">
    <property type="entry name" value="Cyt_bc1_su8_sf"/>
</dbReference>
<accession>A0A2U1LTQ0</accession>
<dbReference type="PANTHER" id="PTHR34559">
    <property type="entry name" value="CYTOCHROME B-C1 COMPLEX SUBUNIT 8"/>
    <property type="match status" value="1"/>
</dbReference>
<keyword evidence="12" id="KW-0238">DNA-binding</keyword>
<comment type="similarity">
    <text evidence="2">Belongs to the UQCRQ/QCR8 family.</text>
</comment>
<evidence type="ECO:0000256" key="1">
    <source>
        <dbReference type="ARBA" id="ARBA00004434"/>
    </source>
</evidence>
<keyword evidence="7" id="KW-0249">Electron transport</keyword>
<evidence type="ECO:0000256" key="11">
    <source>
        <dbReference type="SAM" id="MobiDB-lite"/>
    </source>
</evidence>
<dbReference type="SUPFAM" id="SSF81508">
    <property type="entry name" value="Ubiquinone-binding protein QP-C of cytochrome bc1 complex (Ubiquinol-cytochrome c reductase)"/>
    <property type="match status" value="1"/>
</dbReference>
<name>A0A2U1LTQ0_ARTAN</name>
<dbReference type="STRING" id="35608.A0A2U1LTQ0"/>
<keyword evidence="13" id="KW-1185">Reference proteome</keyword>
<dbReference type="GO" id="GO:0005743">
    <property type="term" value="C:mitochondrial inner membrane"/>
    <property type="evidence" value="ECO:0007669"/>
    <property type="project" value="UniProtKB-SubCell"/>
</dbReference>
<comment type="subcellular location">
    <subcellularLocation>
        <location evidence="1">Mitochondrion inner membrane</location>
        <topology evidence="1">Single-pass membrane protein</topology>
    </subcellularLocation>
</comment>
<dbReference type="PANTHER" id="PTHR34559:SF6">
    <property type="entry name" value="CYTOCHROME B-C1 COMPLEX SUBUNIT 8-1, MITOCHONDRIAL"/>
    <property type="match status" value="1"/>
</dbReference>
<evidence type="ECO:0000256" key="2">
    <source>
        <dbReference type="ARBA" id="ARBA00007668"/>
    </source>
</evidence>
<keyword evidence="6" id="KW-0999">Mitochondrion inner membrane</keyword>
<evidence type="ECO:0000256" key="3">
    <source>
        <dbReference type="ARBA" id="ARBA00022448"/>
    </source>
</evidence>
<evidence type="ECO:0000313" key="12">
    <source>
        <dbReference type="EMBL" id="PWA52370.1"/>
    </source>
</evidence>
<organism evidence="12 13">
    <name type="scientific">Artemisia annua</name>
    <name type="common">Sweet wormwood</name>
    <dbReference type="NCBI Taxonomy" id="35608"/>
    <lineage>
        <taxon>Eukaryota</taxon>
        <taxon>Viridiplantae</taxon>
        <taxon>Streptophyta</taxon>
        <taxon>Embryophyta</taxon>
        <taxon>Tracheophyta</taxon>
        <taxon>Spermatophyta</taxon>
        <taxon>Magnoliopsida</taxon>
        <taxon>eudicotyledons</taxon>
        <taxon>Gunneridae</taxon>
        <taxon>Pentapetalae</taxon>
        <taxon>asterids</taxon>
        <taxon>campanulids</taxon>
        <taxon>Asterales</taxon>
        <taxon>Asteraceae</taxon>
        <taxon>Asteroideae</taxon>
        <taxon>Anthemideae</taxon>
        <taxon>Artemisiinae</taxon>
        <taxon>Artemisia</taxon>
    </lineage>
</organism>
<comment type="caution">
    <text evidence="12">The sequence shown here is derived from an EMBL/GenBank/DDBJ whole genome shotgun (WGS) entry which is preliminary data.</text>
</comment>
<evidence type="ECO:0000313" key="13">
    <source>
        <dbReference type="Proteomes" id="UP000245207"/>
    </source>
</evidence>
<keyword evidence="8" id="KW-1133">Transmembrane helix</keyword>
<dbReference type="Proteomes" id="UP000245207">
    <property type="component" value="Unassembled WGS sequence"/>
</dbReference>
<dbReference type="AlphaFoldDB" id="A0A2U1LTQ0"/>
<protein>
    <submittedName>
        <fullName evidence="12">DNA-binding pseudobarrel domain-containing protein</fullName>
    </submittedName>
</protein>
<dbReference type="Gene3D" id="1.20.5.210">
    <property type="entry name" value="Cytochrome b-c1 complex subunit 8"/>
    <property type="match status" value="1"/>
</dbReference>
<keyword evidence="10" id="KW-0472">Membrane</keyword>
<evidence type="ECO:0000256" key="8">
    <source>
        <dbReference type="ARBA" id="ARBA00022989"/>
    </source>
</evidence>
<feature type="region of interest" description="Disordered" evidence="11">
    <location>
        <begin position="180"/>
        <end position="248"/>
    </location>
</feature>
<dbReference type="GO" id="GO:0045275">
    <property type="term" value="C:respiratory chain complex III"/>
    <property type="evidence" value="ECO:0007669"/>
    <property type="project" value="InterPro"/>
</dbReference>
<keyword evidence="5" id="KW-0812">Transmembrane</keyword>